<proteinExistence type="predicted"/>
<name>A0A510DZE9_9CREN</name>
<dbReference type="RefSeq" id="WP_054846575.1">
    <property type="nucleotide sequence ID" value="NZ_AP018929.1"/>
</dbReference>
<evidence type="ECO:0000313" key="4">
    <source>
        <dbReference type="EMBL" id="BBG25320.1"/>
    </source>
</evidence>
<protein>
    <recommendedName>
        <fullName evidence="3">CRM domain-containing protein</fullName>
    </recommendedName>
</protein>
<evidence type="ECO:0000313" key="6">
    <source>
        <dbReference type="Proteomes" id="UP000322983"/>
    </source>
</evidence>
<accession>A0A510DZE9</accession>
<dbReference type="Gene3D" id="3.30.110.60">
    <property type="entry name" value="YhbY-like"/>
    <property type="match status" value="1"/>
</dbReference>
<dbReference type="GeneID" id="41718939"/>
<dbReference type="InterPro" id="IPR035920">
    <property type="entry name" value="YhbY-like_sf"/>
</dbReference>
<dbReference type="Proteomes" id="UP000322983">
    <property type="component" value="Chromosome"/>
</dbReference>
<accession>A0A510E6H6</accession>
<dbReference type="Pfam" id="PF01985">
    <property type="entry name" value="CRS1_YhbY"/>
    <property type="match status" value="1"/>
</dbReference>
<dbReference type="PROSITE" id="PS51295">
    <property type="entry name" value="CRM"/>
    <property type="match status" value="1"/>
</dbReference>
<gene>
    <name evidence="4" type="ORF">IC006_2655</name>
    <name evidence="5" type="ORF">IC007_2669</name>
</gene>
<sequence length="83" mass="9190">MTSEELIKKARASHPVIRIGKNGLNDGVINEIKRRLKQDKVLKVKVATEDDVNEVARKVAESVGAKLIETRGFTFILAKDDSS</sequence>
<evidence type="ECO:0000313" key="5">
    <source>
        <dbReference type="EMBL" id="BBG28114.1"/>
    </source>
</evidence>
<keyword evidence="1 2" id="KW-0694">RNA-binding</keyword>
<dbReference type="STRING" id="1294262.GCA_001316085_02626"/>
<dbReference type="PANTHER" id="PTHR40065:SF3">
    <property type="entry name" value="RNA-BINDING PROTEIN YHBY"/>
    <property type="match status" value="1"/>
</dbReference>
<reference evidence="7" key="1">
    <citation type="submission" date="2018-09" db="EMBL/GenBank/DDBJ databases">
        <title>Complete Genome Sequencing of Sulfolobus sp. JCM 16834.</title>
        <authorList>
            <person name="Kato S."/>
            <person name="Itoh T."/>
            <person name="Ohkuma M."/>
        </authorList>
    </citation>
    <scope>NUCLEOTIDE SEQUENCE [LARGE SCALE GENOMIC DNA]</scope>
    <source>
        <strain evidence="7">IC-007</strain>
    </source>
</reference>
<dbReference type="EMBL" id="AP018930">
    <property type="protein sequence ID" value="BBG28114.1"/>
    <property type="molecule type" value="Genomic_DNA"/>
</dbReference>
<dbReference type="Proteomes" id="UP000325030">
    <property type="component" value="Chromosome"/>
</dbReference>
<evidence type="ECO:0000313" key="7">
    <source>
        <dbReference type="Proteomes" id="UP000325030"/>
    </source>
</evidence>
<dbReference type="SUPFAM" id="SSF75471">
    <property type="entry name" value="YhbY-like"/>
    <property type="match status" value="1"/>
</dbReference>
<evidence type="ECO:0000259" key="3">
    <source>
        <dbReference type="PROSITE" id="PS51295"/>
    </source>
</evidence>
<reference evidence="4 6" key="2">
    <citation type="journal article" date="2020" name="Int. J. Syst. Evol. Microbiol.">
        <title>Sulfuracidifex tepidarius gen. nov., sp. nov. and transfer of Sulfolobus metallicus Huber and Stetter 1992 to the genus Sulfuracidifex as Sulfuracidifex metallicus comb. nov.</title>
        <authorList>
            <person name="Itoh T."/>
            <person name="Miura T."/>
            <person name="Sakai H.D."/>
            <person name="Kato S."/>
            <person name="Ohkuma M."/>
            <person name="Takashina T."/>
        </authorList>
    </citation>
    <scope>NUCLEOTIDE SEQUENCE [LARGE SCALE GENOMIC DNA]</scope>
    <source>
        <strain evidence="4 6">IC-006</strain>
        <strain evidence="5">IC-007</strain>
    </source>
</reference>
<dbReference type="KEGG" id="step:IC006_2655"/>
<feature type="domain" description="CRM" evidence="3">
    <location>
        <begin position="1"/>
        <end position="83"/>
    </location>
</feature>
<dbReference type="InterPro" id="IPR051925">
    <property type="entry name" value="RNA-binding_domain"/>
</dbReference>
<dbReference type="SMART" id="SM01103">
    <property type="entry name" value="CRS1_YhbY"/>
    <property type="match status" value="1"/>
</dbReference>
<dbReference type="OrthoDB" id="30785at2157"/>
<evidence type="ECO:0000256" key="1">
    <source>
        <dbReference type="ARBA" id="ARBA00022884"/>
    </source>
</evidence>
<dbReference type="GO" id="GO:0003723">
    <property type="term" value="F:RNA binding"/>
    <property type="evidence" value="ECO:0007669"/>
    <property type="project" value="UniProtKB-UniRule"/>
</dbReference>
<evidence type="ECO:0000256" key="2">
    <source>
        <dbReference type="PROSITE-ProRule" id="PRU00626"/>
    </source>
</evidence>
<dbReference type="EMBL" id="AP018929">
    <property type="protein sequence ID" value="BBG25320.1"/>
    <property type="molecule type" value="Genomic_DNA"/>
</dbReference>
<organism evidence="4 6">
    <name type="scientific">Sulfuracidifex tepidarius</name>
    <dbReference type="NCBI Taxonomy" id="1294262"/>
    <lineage>
        <taxon>Archaea</taxon>
        <taxon>Thermoproteota</taxon>
        <taxon>Thermoprotei</taxon>
        <taxon>Sulfolobales</taxon>
        <taxon>Sulfolobaceae</taxon>
        <taxon>Sulfuracidifex</taxon>
    </lineage>
</organism>
<dbReference type="AlphaFoldDB" id="A0A510DZE9"/>
<dbReference type="InterPro" id="IPR001890">
    <property type="entry name" value="RNA-binding_CRM"/>
</dbReference>
<keyword evidence="6" id="KW-1185">Reference proteome</keyword>
<dbReference type="PANTHER" id="PTHR40065">
    <property type="entry name" value="RNA-BINDING PROTEIN YHBY"/>
    <property type="match status" value="1"/>
</dbReference>